<keyword evidence="2" id="KW-1185">Reference proteome</keyword>
<comment type="caution">
    <text evidence="1">The sequence shown here is derived from an EMBL/GenBank/DDBJ whole genome shotgun (WGS) entry which is preliminary data.</text>
</comment>
<dbReference type="Proteomes" id="UP000724584">
    <property type="component" value="Unassembled WGS sequence"/>
</dbReference>
<sequence length="740" mass="82033">MWSGGFPSIGGFGGLNRCRGCDHPRPAYTGGYSSVRSNLGTMLTHSKYIGCEVCTILSDGILKFLEDNDCGVTRDDVNDVHLDFNLAATRRSIEVVLLQTPVKLTFYASEITPWLTDNMPDLPVGKEVPSTTASEETLAWAVRELDHCRQNHEACNSFPPAPLPSRVLDVRADGESGVRLYVSQGETSPYVALSHCWGQRPFLRTLTGSLDEHKAEIAWSLLPRNFQDAIEFTRKLGIRYLWIDSLCIIQDDIEDWRHEAAQMGSVYRNASLVISAAKSEGAYGGLYAEMPEKHRTYTVTFTPGQDDDDKSASDCNSNDENDNTNNPPKTKPPPETIHFRVSLSHPHRLLSHHHAPTSSLPIFTRGWILQERFLSPRILHFGPEELSLECLTSTTCQCTPPHPPSSPTALALATAAATAPPWFTHMLDRTARPKHYYSLPHWRSGALDADALALCWRRLVEDYTHLRLTCEGDVFPAVSGLARQMGGVRGEAGGGRYLAGLWERTLLGGDLLWRVDLPPGGYVTSPEAVDAPKGVAQVWGAVEVCRPGKWRAPSWSWAGVRAPVGFERGDRGVDAACEVVEVRCEPVGEDPMGELREEGSWLVLKGKLIPTGMRFKKLKEGEEMEPWNTLDLDILGTTHMRNLWADDDCRGLVGPDGHLPTVYMLPVGRKLPMKELYCLVLTRLPEGENLLVRDPPMQGDGHLYRRIAFLEIYGGPPSPIDWGWLHDLLGKGQDAVVTIV</sequence>
<evidence type="ECO:0000313" key="2">
    <source>
        <dbReference type="Proteomes" id="UP000724584"/>
    </source>
</evidence>
<dbReference type="EMBL" id="JAGIZQ010000006">
    <property type="protein sequence ID" value="KAH6622619.1"/>
    <property type="molecule type" value="Genomic_DNA"/>
</dbReference>
<proteinExistence type="predicted"/>
<gene>
    <name evidence="1" type="ORF">F5144DRAFT_594939</name>
</gene>
<organism evidence="1 2">
    <name type="scientific">Chaetomium tenue</name>
    <dbReference type="NCBI Taxonomy" id="1854479"/>
    <lineage>
        <taxon>Eukaryota</taxon>
        <taxon>Fungi</taxon>
        <taxon>Dikarya</taxon>
        <taxon>Ascomycota</taxon>
        <taxon>Pezizomycotina</taxon>
        <taxon>Sordariomycetes</taxon>
        <taxon>Sordariomycetidae</taxon>
        <taxon>Sordariales</taxon>
        <taxon>Chaetomiaceae</taxon>
        <taxon>Chaetomium</taxon>
    </lineage>
</organism>
<protein>
    <submittedName>
        <fullName evidence="1">Heterokaryon incompatibility protein-domain-containing protein</fullName>
    </submittedName>
</protein>
<accession>A0ACB7NY95</accession>
<evidence type="ECO:0000313" key="1">
    <source>
        <dbReference type="EMBL" id="KAH6622619.1"/>
    </source>
</evidence>
<name>A0ACB7NY95_9PEZI</name>
<reference evidence="1 2" key="1">
    <citation type="journal article" date="2021" name="Nat. Commun.">
        <title>Genetic determinants of endophytism in the Arabidopsis root mycobiome.</title>
        <authorList>
            <person name="Mesny F."/>
            <person name="Miyauchi S."/>
            <person name="Thiergart T."/>
            <person name="Pickel B."/>
            <person name="Atanasova L."/>
            <person name="Karlsson M."/>
            <person name="Huettel B."/>
            <person name="Barry K.W."/>
            <person name="Haridas S."/>
            <person name="Chen C."/>
            <person name="Bauer D."/>
            <person name="Andreopoulos W."/>
            <person name="Pangilinan J."/>
            <person name="LaButti K."/>
            <person name="Riley R."/>
            <person name="Lipzen A."/>
            <person name="Clum A."/>
            <person name="Drula E."/>
            <person name="Henrissat B."/>
            <person name="Kohler A."/>
            <person name="Grigoriev I.V."/>
            <person name="Martin F.M."/>
            <person name="Hacquard S."/>
        </authorList>
    </citation>
    <scope>NUCLEOTIDE SEQUENCE [LARGE SCALE GENOMIC DNA]</scope>
    <source>
        <strain evidence="1 2">MPI-SDFR-AT-0079</strain>
    </source>
</reference>